<gene>
    <name evidence="3" type="ORF">KK1_006470</name>
</gene>
<evidence type="ECO:0000259" key="2">
    <source>
        <dbReference type="Pfam" id="PF14309"/>
    </source>
</evidence>
<evidence type="ECO:0000313" key="3">
    <source>
        <dbReference type="EMBL" id="KYP73814.1"/>
    </source>
</evidence>
<dbReference type="EMBL" id="CM003604">
    <property type="protein sequence ID" value="KYP73814.1"/>
    <property type="molecule type" value="Genomic_DNA"/>
</dbReference>
<proteinExistence type="predicted"/>
<dbReference type="Gramene" id="C.cajan_06293.t">
    <property type="protein sequence ID" value="C.cajan_06293.t"/>
    <property type="gene ID" value="C.cajan_06293"/>
</dbReference>
<dbReference type="OMA" id="EEEMINH"/>
<feature type="domain" description="DUF4378" evidence="2">
    <location>
        <begin position="341"/>
        <end position="460"/>
    </location>
</feature>
<reference evidence="3 4" key="1">
    <citation type="journal article" date="2012" name="Nat. Biotechnol.">
        <title>Draft genome sequence of pigeonpea (Cajanus cajan), an orphan legume crop of resource-poor farmers.</title>
        <authorList>
            <person name="Varshney R.K."/>
            <person name="Chen W."/>
            <person name="Li Y."/>
            <person name="Bharti A.K."/>
            <person name="Saxena R.K."/>
            <person name="Schlueter J.A."/>
            <person name="Donoghue M.T."/>
            <person name="Azam S."/>
            <person name="Fan G."/>
            <person name="Whaley A.M."/>
            <person name="Farmer A.D."/>
            <person name="Sheridan J."/>
            <person name="Iwata A."/>
            <person name="Tuteja R."/>
            <person name="Penmetsa R.V."/>
            <person name="Wu W."/>
            <person name="Upadhyaya H.D."/>
            <person name="Yang S.P."/>
            <person name="Shah T."/>
            <person name="Saxena K.B."/>
            <person name="Michael T."/>
            <person name="McCombie W.R."/>
            <person name="Yang B."/>
            <person name="Zhang G."/>
            <person name="Yang H."/>
            <person name="Wang J."/>
            <person name="Spillane C."/>
            <person name="Cook D.R."/>
            <person name="May G.D."/>
            <person name="Xu X."/>
            <person name="Jackson S.A."/>
        </authorList>
    </citation>
    <scope>NUCLEOTIDE SEQUENCE [LARGE SCALE GENOMIC DNA]</scope>
    <source>
        <strain evidence="4">cv. Asha</strain>
    </source>
</reference>
<feature type="compositionally biased region" description="Acidic residues" evidence="1">
    <location>
        <begin position="252"/>
        <end position="264"/>
    </location>
</feature>
<accession>A0A151U3H8</accession>
<dbReference type="PANTHER" id="PTHR33623">
    <property type="entry name" value="OS04G0572500 PROTEIN"/>
    <property type="match status" value="1"/>
</dbReference>
<feature type="region of interest" description="Disordered" evidence="1">
    <location>
        <begin position="193"/>
        <end position="275"/>
    </location>
</feature>
<evidence type="ECO:0000313" key="4">
    <source>
        <dbReference type="Proteomes" id="UP000075243"/>
    </source>
</evidence>
<name>A0A151U3H8_CAJCA</name>
<dbReference type="InterPro" id="IPR025486">
    <property type="entry name" value="DUF4378"/>
</dbReference>
<keyword evidence="4" id="KW-1185">Reference proteome</keyword>
<protein>
    <recommendedName>
        <fullName evidence="2">DUF4378 domain-containing protein</fullName>
    </recommendedName>
</protein>
<dbReference type="AlphaFoldDB" id="A0A151U3H8"/>
<sequence length="463" mass="53663">MAEKHLRELLQEEQEPFLLKHYISERRTHLKSPSTLTNKNKNKNKNLGFNKCLLSLHSATKSPLNAPLRPSNAKTATLLLEAALRIHKPKSKPNRAFRLGLFGSLFKKLTARKREIEARVVEPSCEVGLTCSCNARPSSAVWSESNDLETSSTDDSLEDIHFLNKHKQNNSHNLSFHHHTFFCHTPFRFSPQRSPDYSAPHTPDFSPSPPSPTRHTPQDKEMNGADGVNKFQSGEEEEDKEQCSPVSVLDPPFDDDDDDDDDGHENDHGEDGFDLDCSYANVQNANATYLPHILSINFSMSHKFFRTKLQLLDRLQRFEKLAELDPIELEKRMLDQEEEYETFIEDETCEEKVLREKVFEILCHARVNDMQQTPEDLKRLVYDLIMEEETQVNSSEERNMVIKRVCRRLELWKEVKSNTIDMMIQEDFSREEGMWKKNADQTREIALELEHAIFCFLVEELVC</sequence>
<dbReference type="STRING" id="3821.A0A151U3H8"/>
<dbReference type="Pfam" id="PF14309">
    <property type="entry name" value="DUF4378"/>
    <property type="match status" value="1"/>
</dbReference>
<evidence type="ECO:0000256" key="1">
    <source>
        <dbReference type="SAM" id="MobiDB-lite"/>
    </source>
</evidence>
<dbReference type="PANTHER" id="PTHR33623:SF5">
    <property type="entry name" value="HISTONE-LYSINE N-METHYLTRANSFERASE SETD1B-LIKE PROTEIN"/>
    <property type="match status" value="1"/>
</dbReference>
<dbReference type="Proteomes" id="UP000075243">
    <property type="component" value="Chromosome 2"/>
</dbReference>
<organism evidence="3 4">
    <name type="scientific">Cajanus cajan</name>
    <name type="common">Pigeon pea</name>
    <name type="synonym">Cajanus indicus</name>
    <dbReference type="NCBI Taxonomy" id="3821"/>
    <lineage>
        <taxon>Eukaryota</taxon>
        <taxon>Viridiplantae</taxon>
        <taxon>Streptophyta</taxon>
        <taxon>Embryophyta</taxon>
        <taxon>Tracheophyta</taxon>
        <taxon>Spermatophyta</taxon>
        <taxon>Magnoliopsida</taxon>
        <taxon>eudicotyledons</taxon>
        <taxon>Gunneridae</taxon>
        <taxon>Pentapetalae</taxon>
        <taxon>rosids</taxon>
        <taxon>fabids</taxon>
        <taxon>Fabales</taxon>
        <taxon>Fabaceae</taxon>
        <taxon>Papilionoideae</taxon>
        <taxon>50 kb inversion clade</taxon>
        <taxon>NPAAA clade</taxon>
        <taxon>indigoferoid/millettioid clade</taxon>
        <taxon>Phaseoleae</taxon>
        <taxon>Cajanus</taxon>
    </lineage>
</organism>